<feature type="region of interest" description="Disordered" evidence="8">
    <location>
        <begin position="822"/>
        <end position="843"/>
    </location>
</feature>
<comment type="similarity">
    <text evidence="2">Belongs to the pseudouridine synthase TruD family.</text>
</comment>
<evidence type="ECO:0000259" key="11">
    <source>
        <dbReference type="PROSITE" id="PS50984"/>
    </source>
</evidence>
<feature type="transmembrane region" description="Helical" evidence="9">
    <location>
        <begin position="1194"/>
        <end position="1211"/>
    </location>
</feature>
<dbReference type="InterPro" id="IPR011701">
    <property type="entry name" value="MFS"/>
</dbReference>
<evidence type="ECO:0000256" key="8">
    <source>
        <dbReference type="SAM" id="MobiDB-lite"/>
    </source>
</evidence>
<dbReference type="GO" id="GO:0009982">
    <property type="term" value="F:pseudouridine synthase activity"/>
    <property type="evidence" value="ECO:0007669"/>
    <property type="project" value="InterPro"/>
</dbReference>
<feature type="compositionally biased region" description="Polar residues" evidence="8">
    <location>
        <begin position="137"/>
        <end position="151"/>
    </location>
</feature>
<dbReference type="Proteomes" id="UP001148786">
    <property type="component" value="Unassembled WGS sequence"/>
</dbReference>
<proteinExistence type="inferred from homology"/>
<dbReference type="GO" id="GO:0001522">
    <property type="term" value="P:pseudouridine synthesis"/>
    <property type="evidence" value="ECO:0007669"/>
    <property type="project" value="InterPro"/>
</dbReference>
<keyword evidence="13" id="KW-1185">Reference proteome</keyword>
<feature type="region of interest" description="Disordered" evidence="8">
    <location>
        <begin position="342"/>
        <end position="363"/>
    </location>
</feature>
<evidence type="ECO:0000313" key="13">
    <source>
        <dbReference type="Proteomes" id="UP001148786"/>
    </source>
</evidence>
<evidence type="ECO:0000256" key="5">
    <source>
        <dbReference type="ARBA" id="ARBA00022989"/>
    </source>
</evidence>
<dbReference type="InterPro" id="IPR001656">
    <property type="entry name" value="PsdUridine_synth_TruD"/>
</dbReference>
<dbReference type="OrthoDB" id="447290at2759"/>
<evidence type="ECO:0000259" key="10">
    <source>
        <dbReference type="PROSITE" id="PS50850"/>
    </source>
</evidence>
<dbReference type="GO" id="GO:0016020">
    <property type="term" value="C:membrane"/>
    <property type="evidence" value="ECO:0007669"/>
    <property type="project" value="UniProtKB-SubCell"/>
</dbReference>
<keyword evidence="5 9" id="KW-1133">Transmembrane helix</keyword>
<dbReference type="PANTHER" id="PTHR13326">
    <property type="entry name" value="TRNA PSEUDOURIDINE SYNTHASE D"/>
    <property type="match status" value="1"/>
</dbReference>
<organism evidence="12 13">
    <name type="scientific">Agrocybe chaxingu</name>
    <dbReference type="NCBI Taxonomy" id="84603"/>
    <lineage>
        <taxon>Eukaryota</taxon>
        <taxon>Fungi</taxon>
        <taxon>Dikarya</taxon>
        <taxon>Basidiomycota</taxon>
        <taxon>Agaricomycotina</taxon>
        <taxon>Agaricomycetes</taxon>
        <taxon>Agaricomycetidae</taxon>
        <taxon>Agaricales</taxon>
        <taxon>Agaricineae</taxon>
        <taxon>Strophariaceae</taxon>
        <taxon>Agrocybe</taxon>
    </lineage>
</organism>
<feature type="region of interest" description="Disordered" evidence="8">
    <location>
        <begin position="240"/>
        <end position="285"/>
    </location>
</feature>
<dbReference type="SUPFAM" id="SSF55120">
    <property type="entry name" value="Pseudouridine synthase"/>
    <property type="match status" value="1"/>
</dbReference>
<dbReference type="GO" id="GO:0005634">
    <property type="term" value="C:nucleus"/>
    <property type="evidence" value="ECO:0007669"/>
    <property type="project" value="TreeGrafter"/>
</dbReference>
<evidence type="ECO:0000256" key="1">
    <source>
        <dbReference type="ARBA" id="ARBA00004141"/>
    </source>
</evidence>
<comment type="caution">
    <text evidence="12">The sequence shown here is derived from an EMBL/GenBank/DDBJ whole genome shotgun (WGS) entry which is preliminary data.</text>
</comment>
<gene>
    <name evidence="12" type="ORF">NLJ89_g3458</name>
</gene>
<feature type="transmembrane region" description="Helical" evidence="9">
    <location>
        <begin position="976"/>
        <end position="994"/>
    </location>
</feature>
<feature type="transmembrane region" description="Helical" evidence="9">
    <location>
        <begin position="1033"/>
        <end position="1055"/>
    </location>
</feature>
<dbReference type="InterPro" id="IPR020103">
    <property type="entry name" value="PsdUridine_synth_cat_dom_sf"/>
</dbReference>
<comment type="subcellular location">
    <subcellularLocation>
        <location evidence="1">Membrane</location>
        <topology evidence="1">Multi-pass membrane protein</topology>
    </subcellularLocation>
</comment>
<dbReference type="NCBIfam" id="TIGR00094">
    <property type="entry name" value="tRNA_TruD_broad"/>
    <property type="match status" value="1"/>
</dbReference>
<dbReference type="PANTHER" id="PTHR13326:SF21">
    <property type="entry name" value="PSEUDOURIDYLATE SYNTHASE PUS7L"/>
    <property type="match status" value="1"/>
</dbReference>
<feature type="transmembrane region" description="Helical" evidence="9">
    <location>
        <begin position="1162"/>
        <end position="1182"/>
    </location>
</feature>
<dbReference type="Pfam" id="PF07690">
    <property type="entry name" value="MFS_1"/>
    <property type="match status" value="1"/>
</dbReference>
<keyword evidence="3 9" id="KW-0812">Transmembrane</keyword>
<name>A0A9W8K5K4_9AGAR</name>
<keyword evidence="4" id="KW-0819">tRNA processing</keyword>
<evidence type="ECO:0000256" key="7">
    <source>
        <dbReference type="ARBA" id="ARBA00023235"/>
    </source>
</evidence>
<feature type="domain" description="TRUD" evidence="11">
    <location>
        <begin position="495"/>
        <end position="747"/>
    </location>
</feature>
<dbReference type="Gene3D" id="1.20.1250.20">
    <property type="entry name" value="MFS general substrate transporter like domains"/>
    <property type="match status" value="1"/>
</dbReference>
<accession>A0A9W8K5K4</accession>
<dbReference type="EMBL" id="JANKHO010000250">
    <property type="protein sequence ID" value="KAJ3512533.1"/>
    <property type="molecule type" value="Genomic_DNA"/>
</dbReference>
<dbReference type="InterPro" id="IPR036259">
    <property type="entry name" value="MFS_trans_sf"/>
</dbReference>
<feature type="compositionally biased region" description="Basic and acidic residues" evidence="8">
    <location>
        <begin position="156"/>
        <end position="187"/>
    </location>
</feature>
<dbReference type="Pfam" id="PF01142">
    <property type="entry name" value="TruD"/>
    <property type="match status" value="1"/>
</dbReference>
<evidence type="ECO:0000256" key="6">
    <source>
        <dbReference type="ARBA" id="ARBA00023136"/>
    </source>
</evidence>
<dbReference type="InterPro" id="IPR020846">
    <property type="entry name" value="MFS_dom"/>
</dbReference>
<feature type="region of interest" description="Disordered" evidence="8">
    <location>
        <begin position="639"/>
        <end position="679"/>
    </location>
</feature>
<evidence type="ECO:0000256" key="9">
    <source>
        <dbReference type="SAM" id="Phobius"/>
    </source>
</evidence>
<feature type="transmembrane region" description="Helical" evidence="9">
    <location>
        <begin position="1075"/>
        <end position="1096"/>
    </location>
</feature>
<feature type="transmembrane region" description="Helical" evidence="9">
    <location>
        <begin position="1223"/>
        <end position="1245"/>
    </location>
</feature>
<dbReference type="InterPro" id="IPR011760">
    <property type="entry name" value="PsdUridine_synth_TruD_insert"/>
</dbReference>
<dbReference type="InterPro" id="IPR042214">
    <property type="entry name" value="TruD_catalytic"/>
</dbReference>
<keyword evidence="7" id="KW-0413">Isomerase</keyword>
<evidence type="ECO:0000256" key="2">
    <source>
        <dbReference type="ARBA" id="ARBA00007953"/>
    </source>
</evidence>
<dbReference type="PROSITE" id="PS50850">
    <property type="entry name" value="MFS"/>
    <property type="match status" value="1"/>
</dbReference>
<feature type="transmembrane region" description="Helical" evidence="9">
    <location>
        <begin position="878"/>
        <end position="897"/>
    </location>
</feature>
<feature type="region of interest" description="Disordered" evidence="8">
    <location>
        <begin position="1117"/>
        <end position="1147"/>
    </location>
</feature>
<dbReference type="SUPFAM" id="SSF103473">
    <property type="entry name" value="MFS general substrate transporter"/>
    <property type="match status" value="1"/>
</dbReference>
<dbReference type="PROSITE" id="PS50984">
    <property type="entry name" value="TRUD"/>
    <property type="match status" value="1"/>
</dbReference>
<feature type="domain" description="Major facilitator superfamily (MFS) profile" evidence="10">
    <location>
        <begin position="879"/>
        <end position="1326"/>
    </location>
</feature>
<dbReference type="PROSITE" id="PS01268">
    <property type="entry name" value="UPF0024"/>
    <property type="match status" value="1"/>
</dbReference>
<dbReference type="Gene3D" id="3.30.2350.20">
    <property type="entry name" value="TruD, catalytic domain"/>
    <property type="match status" value="2"/>
</dbReference>
<feature type="compositionally biased region" description="Basic and acidic residues" evidence="8">
    <location>
        <begin position="255"/>
        <end position="270"/>
    </location>
</feature>
<evidence type="ECO:0000313" key="12">
    <source>
        <dbReference type="EMBL" id="KAJ3512533.1"/>
    </source>
</evidence>
<dbReference type="GO" id="GO:0003723">
    <property type="term" value="F:RNA binding"/>
    <property type="evidence" value="ECO:0007669"/>
    <property type="project" value="InterPro"/>
</dbReference>
<reference evidence="12" key="1">
    <citation type="submission" date="2022-07" db="EMBL/GenBank/DDBJ databases">
        <title>Genome Sequence of Agrocybe chaxingu.</title>
        <authorList>
            <person name="Buettner E."/>
        </authorList>
    </citation>
    <scope>NUCLEOTIDE SEQUENCE</scope>
    <source>
        <strain evidence="12">MP-N11</strain>
    </source>
</reference>
<dbReference type="GO" id="GO:0022857">
    <property type="term" value="F:transmembrane transporter activity"/>
    <property type="evidence" value="ECO:0007669"/>
    <property type="project" value="InterPro"/>
</dbReference>
<sequence>MIIPEASPRLVHRMSEAVIHEREQDDVDLERYSKRVKLDFEQHDPHSDLTEVLPQPPEAGHILPSSHALLGIPLPVAKEGSGLNFLEADVGISEYIGRGEAKVEGIIKQRFTDFLVYEVDLDSKVIHLKSLEKPKSSNDVFQPTAASSSTNQDEDVTMKDAEPEIHAPSAEPKEEESKPAEKPKFTLEEPWPEHFTSTLSSFLDEEAVVQVKKMYLEGPEPPRISDSGWGARVAKAAADGEGPLTAEVEEPTPAPEEKGGRNGKRGDRGRRGGRGGARGGRAVGRVEDNRKVLSGPLASKDTRTAFHKTIRELFGGKLETETDTSGPPTDEGSRIAIKWARRGGRGGRANDASGRAPRGTYPPYIHFTMQKTNRDTQDALGHLSRLLHVSTKDLSLAGTKDKRGVTVQRVSLNRHKKTVEEVWSLVNNAGSRRTNAEVLSQRGERGIRIADLNYRKASLELGMLKGNAFIITLRNVKVESMEILDEAMNTIKNKGFINYYGMQRFGTASVPTHSIGLALLKSEWQRAADMILQKRHGEHPDVEAARDAWLVERDLDKALSLFPRRVVAERCILESFKKQKGDTRNVMGALSTIPRNLRLMYIHAYQSYVWNAIVSERIRVYGSDKPVVGDLVFEKTPDIQDREVDAEGDESLRADGDADEPAEQSGKRSRKPYSAPRVKTLTEEDLNEYTIFDVIMPLPGTDVAYPGGKLGERYREFLRVDGLDPDNFVRKQREYTLNGSYRAILHLPKQLSWSVLRYTDPDVSLAQSDEDKLLGFDPPATVEDGKFMALQINLTLGTAAYATMALREITKTDTSAHIQTSLTQQAEDQKYRGSGLDGAADGAVEEQPPVANTANLSFTRIPDASWSSAYPMAKVQTVVFLSLVLDLFAFTIPLPLFPRLIEWYALRESSDPNGFLSRTLNFVTSIRSLFYQSGAHSQKWDVVLLGGLMGSVFSTLQFAVSPRIGALSDMYGRKRILLLTMVGNILSALIWIQSTTFASYMLSRVVGGLSEGNVQLAIAILSDVTSPATRSKALAHVGIAFAICFCIGPPIGAYFASRPLPQSVNSWGPELNVYATPAILTLVLLLAETAFLVVALPETRGKGANFVKHEDLKLKEKNTHTNGNGAHVNGNGKHATTTSNGPPKPKRTVESRISLLKRLRKLHFLFLALFSGVEFTLTFLTFDLLDWSNTQNGKLIGSIGIVSALLQGGYVRRSMSRVGEGKMAKRGVSSCAVGLALLSIFPSFVTTSPTLALRLLQAAAVCMAFTSATVVNSLTAFASLQCDEGHVDESTGQVVEDHPQLAKGKALGEFRSSGQLGRAIGPLLGE</sequence>
<evidence type="ECO:0000256" key="4">
    <source>
        <dbReference type="ARBA" id="ARBA00022694"/>
    </source>
</evidence>
<dbReference type="InterPro" id="IPR020119">
    <property type="entry name" value="PsdUridine_synth_TruD_CS"/>
</dbReference>
<dbReference type="InterPro" id="IPR005829">
    <property type="entry name" value="Sugar_transporter_CS"/>
</dbReference>
<dbReference type="CDD" id="cd02576">
    <property type="entry name" value="PseudoU_synth_ScPUS7"/>
    <property type="match status" value="1"/>
</dbReference>
<feature type="region of interest" description="Disordered" evidence="8">
    <location>
        <begin position="135"/>
        <end position="191"/>
    </location>
</feature>
<dbReference type="GO" id="GO:0008033">
    <property type="term" value="P:tRNA processing"/>
    <property type="evidence" value="ECO:0007669"/>
    <property type="project" value="UniProtKB-KW"/>
</dbReference>
<evidence type="ECO:0000256" key="3">
    <source>
        <dbReference type="ARBA" id="ARBA00022692"/>
    </source>
</evidence>
<dbReference type="PROSITE" id="PS00216">
    <property type="entry name" value="SUGAR_TRANSPORT_1"/>
    <property type="match status" value="1"/>
</dbReference>
<keyword evidence="6 9" id="KW-0472">Membrane</keyword>
<feature type="compositionally biased region" description="Basic and acidic residues" evidence="8">
    <location>
        <begin position="639"/>
        <end position="656"/>
    </location>
</feature>
<protein>
    <submittedName>
        <fullName evidence="12">Uncharacterized protein</fullName>
    </submittedName>
</protein>